<evidence type="ECO:0000259" key="3">
    <source>
        <dbReference type="Pfam" id="PF03195"/>
    </source>
</evidence>
<dbReference type="Pfam" id="PF03195">
    <property type="entry name" value="LOB"/>
    <property type="match status" value="1"/>
</dbReference>
<dbReference type="Proteomes" id="UP000436088">
    <property type="component" value="Unassembled WGS sequence"/>
</dbReference>
<dbReference type="InterPro" id="IPR004883">
    <property type="entry name" value="LOB"/>
</dbReference>
<dbReference type="AlphaFoldDB" id="A0A6A3CMD3"/>
<comment type="similarity">
    <text evidence="1">Belongs to the LOB domain-containing protein family.</text>
</comment>
<organism evidence="4 5">
    <name type="scientific">Hibiscus syriacus</name>
    <name type="common">Rose of Sharon</name>
    <dbReference type="NCBI Taxonomy" id="106335"/>
    <lineage>
        <taxon>Eukaryota</taxon>
        <taxon>Viridiplantae</taxon>
        <taxon>Streptophyta</taxon>
        <taxon>Embryophyta</taxon>
        <taxon>Tracheophyta</taxon>
        <taxon>Spermatophyta</taxon>
        <taxon>Magnoliopsida</taxon>
        <taxon>eudicotyledons</taxon>
        <taxon>Gunneridae</taxon>
        <taxon>Pentapetalae</taxon>
        <taxon>rosids</taxon>
        <taxon>malvids</taxon>
        <taxon>Malvales</taxon>
        <taxon>Malvaceae</taxon>
        <taxon>Malvoideae</taxon>
        <taxon>Hibiscus</taxon>
    </lineage>
</organism>
<protein>
    <submittedName>
        <fullName evidence="4">LOB domain-containing protein 12</fullName>
    </submittedName>
</protein>
<evidence type="ECO:0000313" key="5">
    <source>
        <dbReference type="Proteomes" id="UP000436088"/>
    </source>
</evidence>
<sequence length="173" mass="19600">MKEWLLASVLGLLVVGISDMAGDGLVASVVAREWLGRGVVAIEWVKHVARAVINAYIVFRWFNKSKDAFMGGMAMYVCMHVNVRQQTFTLSPFLIESRFKELAVEMRADAVSSLVYEENARVRDPVYGCLWDISYLQNEISQLQMQLAVAHTEMLCVQMQQESALFHLSIPRL</sequence>
<evidence type="ECO:0000256" key="2">
    <source>
        <dbReference type="SAM" id="SignalP"/>
    </source>
</evidence>
<keyword evidence="2" id="KW-0732">Signal</keyword>
<accession>A0A6A3CMD3</accession>
<keyword evidence="5" id="KW-1185">Reference proteome</keyword>
<gene>
    <name evidence="4" type="ORF">F3Y22_tig00004075pilonHSYRG00029</name>
</gene>
<evidence type="ECO:0000256" key="1">
    <source>
        <dbReference type="ARBA" id="ARBA00005474"/>
    </source>
</evidence>
<feature type="domain" description="LOB" evidence="3">
    <location>
        <begin position="98"/>
        <end position="151"/>
    </location>
</feature>
<reference evidence="4" key="1">
    <citation type="submission" date="2019-09" db="EMBL/GenBank/DDBJ databases">
        <title>Draft genome information of white flower Hibiscus syriacus.</title>
        <authorList>
            <person name="Kim Y.-M."/>
        </authorList>
    </citation>
    <scope>NUCLEOTIDE SEQUENCE [LARGE SCALE GENOMIC DNA]</scope>
    <source>
        <strain evidence="4">YM2019G1</strain>
    </source>
</reference>
<evidence type="ECO:0000313" key="4">
    <source>
        <dbReference type="EMBL" id="KAE8728722.1"/>
    </source>
</evidence>
<comment type="caution">
    <text evidence="4">The sequence shown here is derived from an EMBL/GenBank/DDBJ whole genome shotgun (WGS) entry which is preliminary data.</text>
</comment>
<dbReference type="EMBL" id="VEPZ02000248">
    <property type="protein sequence ID" value="KAE8728722.1"/>
    <property type="molecule type" value="Genomic_DNA"/>
</dbReference>
<dbReference type="PANTHER" id="PTHR31301">
    <property type="entry name" value="LOB DOMAIN-CONTAINING PROTEIN 4-RELATED"/>
    <property type="match status" value="1"/>
</dbReference>
<dbReference type="PANTHER" id="PTHR31301:SF84">
    <property type="entry name" value="LOB DOMAIN-CONTAINING PROTEIN 12-LIKE"/>
    <property type="match status" value="1"/>
</dbReference>
<name>A0A6A3CMD3_HIBSY</name>
<proteinExistence type="inferred from homology"/>
<feature type="chain" id="PRO_5025449086" evidence="2">
    <location>
        <begin position="23"/>
        <end position="173"/>
    </location>
</feature>
<feature type="signal peptide" evidence="2">
    <location>
        <begin position="1"/>
        <end position="22"/>
    </location>
</feature>